<gene>
    <name evidence="1" type="ORF">SLEP1_g59980</name>
</gene>
<protein>
    <submittedName>
        <fullName evidence="1">Uncharacterized protein</fullName>
    </submittedName>
</protein>
<keyword evidence="2" id="KW-1185">Reference proteome</keyword>
<dbReference type="Proteomes" id="UP001054252">
    <property type="component" value="Unassembled WGS sequence"/>
</dbReference>
<name>A0AAV5MTX1_9ROSI</name>
<dbReference type="AlphaFoldDB" id="A0AAV5MTX1"/>
<comment type="caution">
    <text evidence="1">The sequence shown here is derived from an EMBL/GenBank/DDBJ whole genome shotgun (WGS) entry which is preliminary data.</text>
</comment>
<evidence type="ECO:0000313" key="1">
    <source>
        <dbReference type="EMBL" id="GKV53458.1"/>
    </source>
</evidence>
<accession>A0AAV5MTX1</accession>
<dbReference type="PANTHER" id="PTHR33205">
    <property type="entry name" value="TRANSMEMBRANE PROTEIN"/>
    <property type="match status" value="1"/>
</dbReference>
<dbReference type="PANTHER" id="PTHR33205:SF1">
    <property type="entry name" value="TRANSMEMBRANE PROTEIN"/>
    <property type="match status" value="1"/>
</dbReference>
<proteinExistence type="predicted"/>
<reference evidence="1 2" key="1">
    <citation type="journal article" date="2021" name="Commun. Biol.">
        <title>The genome of Shorea leprosula (Dipterocarpaceae) highlights the ecological relevance of drought in aseasonal tropical rainforests.</title>
        <authorList>
            <person name="Ng K.K.S."/>
            <person name="Kobayashi M.J."/>
            <person name="Fawcett J.A."/>
            <person name="Hatakeyama M."/>
            <person name="Paape T."/>
            <person name="Ng C.H."/>
            <person name="Ang C.C."/>
            <person name="Tnah L.H."/>
            <person name="Lee C.T."/>
            <person name="Nishiyama T."/>
            <person name="Sese J."/>
            <person name="O'Brien M.J."/>
            <person name="Copetti D."/>
            <person name="Mohd Noor M.I."/>
            <person name="Ong R.C."/>
            <person name="Putra M."/>
            <person name="Sireger I.Z."/>
            <person name="Indrioko S."/>
            <person name="Kosugi Y."/>
            <person name="Izuno A."/>
            <person name="Isagi Y."/>
            <person name="Lee S.L."/>
            <person name="Shimizu K.K."/>
        </authorList>
    </citation>
    <scope>NUCLEOTIDE SEQUENCE [LARGE SCALE GENOMIC DNA]</scope>
    <source>
        <strain evidence="1">214</strain>
    </source>
</reference>
<sequence>MLKLSGWSRLNSGRTLKSKWVSSSVKSKASMACDTRSPTSLTAFPLSRVQTSHHVYSTADSLRVITKRDCQLCQSTPKGERQEGSTDAEADVPLAEALGAICVQRLDDSRNSAIHIKYRISLRSSSMWEPRYPLLRVVSVVKSSFTDWSPVEKINRFNDPSAGSPTETLLRLLLPLDGRVQRTSQLQVAENHHLQPVRALHQHIQSVGATGGVYKGQGRNQRKLMTCAY</sequence>
<evidence type="ECO:0000313" key="2">
    <source>
        <dbReference type="Proteomes" id="UP001054252"/>
    </source>
</evidence>
<organism evidence="1 2">
    <name type="scientific">Rubroshorea leprosula</name>
    <dbReference type="NCBI Taxonomy" id="152421"/>
    <lineage>
        <taxon>Eukaryota</taxon>
        <taxon>Viridiplantae</taxon>
        <taxon>Streptophyta</taxon>
        <taxon>Embryophyta</taxon>
        <taxon>Tracheophyta</taxon>
        <taxon>Spermatophyta</taxon>
        <taxon>Magnoliopsida</taxon>
        <taxon>eudicotyledons</taxon>
        <taxon>Gunneridae</taxon>
        <taxon>Pentapetalae</taxon>
        <taxon>rosids</taxon>
        <taxon>malvids</taxon>
        <taxon>Malvales</taxon>
        <taxon>Dipterocarpaceae</taxon>
        <taxon>Rubroshorea</taxon>
    </lineage>
</organism>
<dbReference type="AntiFam" id="ANF00034">
    <property type="entry name" value="Antisense to 5.8S rRNA"/>
</dbReference>
<dbReference type="EMBL" id="BPVZ01001400">
    <property type="protein sequence ID" value="GKV53458.1"/>
    <property type="molecule type" value="Genomic_DNA"/>
</dbReference>